<feature type="domain" description="Alpha-D-phosphohexomutase alpha/beta/alpha" evidence="10">
    <location>
        <begin position="154"/>
        <end position="257"/>
    </location>
</feature>
<dbReference type="CDD" id="cd03089">
    <property type="entry name" value="PMM_PGM"/>
    <property type="match status" value="1"/>
</dbReference>
<dbReference type="SUPFAM" id="SSF53738">
    <property type="entry name" value="Phosphoglucomutase, first 3 domains"/>
    <property type="match status" value="3"/>
</dbReference>
<keyword evidence="6 12" id="KW-0413">Isomerase</keyword>
<dbReference type="InterPro" id="IPR036900">
    <property type="entry name" value="A-D-PHexomutase_C_sf"/>
</dbReference>
<dbReference type="GO" id="GO:0004615">
    <property type="term" value="F:phosphomannomutase activity"/>
    <property type="evidence" value="ECO:0007669"/>
    <property type="project" value="UniProtKB-EC"/>
</dbReference>
<proteinExistence type="inferred from homology"/>
<dbReference type="PRINTS" id="PR00509">
    <property type="entry name" value="PGMPMM"/>
</dbReference>
<dbReference type="InterPro" id="IPR005841">
    <property type="entry name" value="Alpha-D-phosphohexomutase_SF"/>
</dbReference>
<feature type="domain" description="Alpha-D-phosphohexomutase alpha/beta/alpha" evidence="9">
    <location>
        <begin position="10"/>
        <end position="137"/>
    </location>
</feature>
<dbReference type="SUPFAM" id="SSF55957">
    <property type="entry name" value="Phosphoglucomutase, C-terminal domain"/>
    <property type="match status" value="1"/>
</dbReference>
<protein>
    <submittedName>
        <fullName evidence="12">Phosphomannomutase</fullName>
        <ecNumber evidence="12">5.4.2.8</ecNumber>
    </submittedName>
</protein>
<feature type="domain" description="Alpha-D-phosphohexomutase C-terminal" evidence="8">
    <location>
        <begin position="377"/>
        <end position="452"/>
    </location>
</feature>
<dbReference type="PANTHER" id="PTHR43771:SF2">
    <property type="entry name" value="PHOSPHOMANNOMUTASE_PHOSPHOGLUCOMUTASE"/>
    <property type="match status" value="1"/>
</dbReference>
<dbReference type="Pfam" id="PF02878">
    <property type="entry name" value="PGM_PMM_I"/>
    <property type="match status" value="1"/>
</dbReference>
<dbReference type="InterPro" id="IPR016055">
    <property type="entry name" value="A-D-PHexomutase_a/b/a-I/II/III"/>
</dbReference>
<evidence type="ECO:0000256" key="6">
    <source>
        <dbReference type="ARBA" id="ARBA00023235"/>
    </source>
</evidence>
<keyword evidence="3" id="KW-0597">Phosphoprotein</keyword>
<dbReference type="PROSITE" id="PS00710">
    <property type="entry name" value="PGM_PMM"/>
    <property type="match status" value="1"/>
</dbReference>
<dbReference type="PANTHER" id="PTHR43771">
    <property type="entry name" value="PHOSPHOMANNOMUTASE"/>
    <property type="match status" value="1"/>
</dbReference>
<dbReference type="EC" id="5.4.2.8" evidence="12"/>
<evidence type="ECO:0000256" key="1">
    <source>
        <dbReference type="ARBA" id="ARBA00001946"/>
    </source>
</evidence>
<evidence type="ECO:0000313" key="12">
    <source>
        <dbReference type="EMBL" id="MDR6513136.1"/>
    </source>
</evidence>
<keyword evidence="4 7" id="KW-0479">Metal-binding</keyword>
<sequence length="467" mass="49633">MNHCFDPTILREYDVRGVFGESLGADDARAIGRCFGTQVLRAGGGAVVVGMDGRVSSPILEHALVEGLSASGAEVVRIGLGPTPMLYFAALTLPGVAAGIQITGSHNPAHHNGFKLVRDGQPFFGEAIQDLGRQAQAGDWDSGTGTVRSVTVLDAYVDRLLKGLDGIDRASLAGLSMAWDAGNGAAGPVLERLVARLPGQHRLLFAEVDGTFPHHHPDPTVEENLADLRQAVMQGGLDFGVAFDGDADRIGAVDGLGRVIWADQIVMILAQDLLARRPGALVLGDIKTGRALFDRVRALGGQSQMWKSGHSHMKTRLRESGALLAGEMSGHVFLADDWYGFDDGIYAAIRLIAAAARLGQSINDLRGAMPDTIATPELRFAVDEARKFTAVDEVKARLEAQGADMVAIDGVRVTTPDGWWLLRASHTQAVLVARAESESEAGLARLMQQIDTQLALSGLARTAQVPH</sequence>
<evidence type="ECO:0000313" key="13">
    <source>
        <dbReference type="Proteomes" id="UP001184150"/>
    </source>
</evidence>
<dbReference type="InterPro" id="IPR005844">
    <property type="entry name" value="A-D-PHexomutase_a/b/a-I"/>
</dbReference>
<comment type="cofactor">
    <cofactor evidence="1">
        <name>Mg(2+)</name>
        <dbReference type="ChEBI" id="CHEBI:18420"/>
    </cofactor>
</comment>
<gene>
    <name evidence="12" type="ORF">J2792_004026</name>
</gene>
<keyword evidence="5 7" id="KW-0460">Magnesium</keyword>
<dbReference type="InterPro" id="IPR005846">
    <property type="entry name" value="A-D-PHexomutase_a/b/a-III"/>
</dbReference>
<dbReference type="InterPro" id="IPR005843">
    <property type="entry name" value="A-D-PHexomutase_C"/>
</dbReference>
<dbReference type="Pfam" id="PF00408">
    <property type="entry name" value="PGM_PMM_IV"/>
    <property type="match status" value="1"/>
</dbReference>
<organism evidence="12 13">
    <name type="scientific">Novosphingobium capsulatum</name>
    <dbReference type="NCBI Taxonomy" id="13688"/>
    <lineage>
        <taxon>Bacteria</taxon>
        <taxon>Pseudomonadati</taxon>
        <taxon>Pseudomonadota</taxon>
        <taxon>Alphaproteobacteria</taxon>
        <taxon>Sphingomonadales</taxon>
        <taxon>Sphingomonadaceae</taxon>
        <taxon>Novosphingobium</taxon>
    </lineage>
</organism>
<comment type="similarity">
    <text evidence="2 7">Belongs to the phosphohexose mutase family.</text>
</comment>
<evidence type="ECO:0000259" key="8">
    <source>
        <dbReference type="Pfam" id="PF00408"/>
    </source>
</evidence>
<dbReference type="InterPro" id="IPR016066">
    <property type="entry name" value="A-D-PHexomutase_CS"/>
</dbReference>
<evidence type="ECO:0000256" key="3">
    <source>
        <dbReference type="ARBA" id="ARBA00022553"/>
    </source>
</evidence>
<comment type="caution">
    <text evidence="12">The sequence shown here is derived from an EMBL/GenBank/DDBJ whole genome shotgun (WGS) entry which is preliminary data.</text>
</comment>
<evidence type="ECO:0000259" key="9">
    <source>
        <dbReference type="Pfam" id="PF02878"/>
    </source>
</evidence>
<evidence type="ECO:0000256" key="5">
    <source>
        <dbReference type="ARBA" id="ARBA00022842"/>
    </source>
</evidence>
<evidence type="ECO:0000256" key="2">
    <source>
        <dbReference type="ARBA" id="ARBA00010231"/>
    </source>
</evidence>
<dbReference type="Proteomes" id="UP001184150">
    <property type="component" value="Unassembled WGS sequence"/>
</dbReference>
<keyword evidence="13" id="KW-1185">Reference proteome</keyword>
<dbReference type="Pfam" id="PF02880">
    <property type="entry name" value="PGM_PMM_III"/>
    <property type="match status" value="1"/>
</dbReference>
<evidence type="ECO:0000256" key="4">
    <source>
        <dbReference type="ARBA" id="ARBA00022723"/>
    </source>
</evidence>
<reference evidence="12 13" key="1">
    <citation type="submission" date="2023-07" db="EMBL/GenBank/DDBJ databases">
        <title>Sorghum-associated microbial communities from plants grown in Nebraska, USA.</title>
        <authorList>
            <person name="Schachtman D."/>
        </authorList>
    </citation>
    <scope>NUCLEOTIDE SEQUENCE [LARGE SCALE GENOMIC DNA]</scope>
    <source>
        <strain evidence="12 13">DS1027</strain>
    </source>
</reference>
<dbReference type="InterPro" id="IPR005845">
    <property type="entry name" value="A-D-PHexomutase_a/b/a-II"/>
</dbReference>
<feature type="domain" description="Alpha-D-phosphohexomutase alpha/beta/alpha" evidence="11">
    <location>
        <begin position="262"/>
        <end position="369"/>
    </location>
</feature>
<dbReference type="RefSeq" id="WP_309806476.1">
    <property type="nucleotide sequence ID" value="NZ_JAVDRD010000015.1"/>
</dbReference>
<dbReference type="Pfam" id="PF02879">
    <property type="entry name" value="PGM_PMM_II"/>
    <property type="match status" value="1"/>
</dbReference>
<evidence type="ECO:0000256" key="7">
    <source>
        <dbReference type="RuleBase" id="RU004326"/>
    </source>
</evidence>
<dbReference type="Gene3D" id="3.40.120.10">
    <property type="entry name" value="Alpha-D-Glucose-1,6-Bisphosphate, subunit A, domain 3"/>
    <property type="match status" value="3"/>
</dbReference>
<dbReference type="Gene3D" id="3.30.310.50">
    <property type="entry name" value="Alpha-D-phosphohexomutase, C-terminal domain"/>
    <property type="match status" value="1"/>
</dbReference>
<dbReference type="EMBL" id="JAVDRD010000015">
    <property type="protein sequence ID" value="MDR6513136.1"/>
    <property type="molecule type" value="Genomic_DNA"/>
</dbReference>
<name>A0ABU1MS14_9SPHN</name>
<accession>A0ABU1MS14</accession>
<dbReference type="NCBIfam" id="NF046027">
    <property type="entry name" value="PhglucPhmanMutPgmG"/>
    <property type="match status" value="1"/>
</dbReference>
<evidence type="ECO:0000259" key="11">
    <source>
        <dbReference type="Pfam" id="PF02880"/>
    </source>
</evidence>
<evidence type="ECO:0000259" key="10">
    <source>
        <dbReference type="Pfam" id="PF02879"/>
    </source>
</evidence>